<protein>
    <recommendedName>
        <fullName evidence="4">HTH merR-type domain-containing protein</fullName>
    </recommendedName>
</protein>
<feature type="region of interest" description="Disordered" evidence="1">
    <location>
        <begin position="85"/>
        <end position="109"/>
    </location>
</feature>
<feature type="compositionally biased region" description="Basic and acidic residues" evidence="1">
    <location>
        <begin position="98"/>
        <end position="109"/>
    </location>
</feature>
<evidence type="ECO:0000313" key="2">
    <source>
        <dbReference type="EMBL" id="MFC4507060.1"/>
    </source>
</evidence>
<gene>
    <name evidence="2" type="ORF">ACFPIH_47860</name>
</gene>
<keyword evidence="3" id="KW-1185">Reference proteome</keyword>
<comment type="caution">
    <text evidence="2">The sequence shown here is derived from an EMBL/GenBank/DDBJ whole genome shotgun (WGS) entry which is preliminary data.</text>
</comment>
<organism evidence="2 3">
    <name type="scientific">Streptomyces vulcanius</name>
    <dbReference type="NCBI Taxonomy" id="1441876"/>
    <lineage>
        <taxon>Bacteria</taxon>
        <taxon>Bacillati</taxon>
        <taxon>Actinomycetota</taxon>
        <taxon>Actinomycetes</taxon>
        <taxon>Kitasatosporales</taxon>
        <taxon>Streptomycetaceae</taxon>
        <taxon>Streptomyces</taxon>
    </lineage>
</organism>
<reference evidence="3" key="1">
    <citation type="journal article" date="2019" name="Int. J. Syst. Evol. Microbiol.">
        <title>The Global Catalogue of Microorganisms (GCM) 10K type strain sequencing project: providing services to taxonomists for standard genome sequencing and annotation.</title>
        <authorList>
            <consortium name="The Broad Institute Genomics Platform"/>
            <consortium name="The Broad Institute Genome Sequencing Center for Infectious Disease"/>
            <person name="Wu L."/>
            <person name="Ma J."/>
        </authorList>
    </citation>
    <scope>NUCLEOTIDE SEQUENCE [LARGE SCALE GENOMIC DNA]</scope>
    <source>
        <strain evidence="3">CGMCC 4.7177</strain>
    </source>
</reference>
<proteinExistence type="predicted"/>
<sequence length="142" mass="16370">MILELISAQELCDRTGMTPSTLRRYHDMFSRTVEDPIPPVLYTYKATVIVEKVATVDWLDRLYASMIASREQQLREATEFLDKLGGPDSAHISPRLGFGKERQRGLKRVREARETVSKAPKKLKNDREILAALREMYKEMAE</sequence>
<dbReference type="EMBL" id="JBHSFK010000050">
    <property type="protein sequence ID" value="MFC4507060.1"/>
    <property type="molecule type" value="Genomic_DNA"/>
</dbReference>
<evidence type="ECO:0000313" key="3">
    <source>
        <dbReference type="Proteomes" id="UP001595839"/>
    </source>
</evidence>
<name>A0ABV9B5Q9_9ACTN</name>
<evidence type="ECO:0000256" key="1">
    <source>
        <dbReference type="SAM" id="MobiDB-lite"/>
    </source>
</evidence>
<accession>A0ABV9B5Q9</accession>
<evidence type="ECO:0008006" key="4">
    <source>
        <dbReference type="Google" id="ProtNLM"/>
    </source>
</evidence>
<dbReference type="RefSeq" id="WP_381177543.1">
    <property type="nucleotide sequence ID" value="NZ_JBHSFK010000050.1"/>
</dbReference>
<dbReference type="Proteomes" id="UP001595839">
    <property type="component" value="Unassembled WGS sequence"/>
</dbReference>